<keyword evidence="4" id="KW-1185">Reference proteome</keyword>
<name>A0ABQ2ATA2_9MICC</name>
<evidence type="ECO:0000256" key="1">
    <source>
        <dbReference type="SAM" id="MobiDB-lite"/>
    </source>
</evidence>
<dbReference type="Proteomes" id="UP000643279">
    <property type="component" value="Unassembled WGS sequence"/>
</dbReference>
<evidence type="ECO:0000313" key="3">
    <source>
        <dbReference type="EMBL" id="GGH95659.1"/>
    </source>
</evidence>
<evidence type="ECO:0000259" key="2">
    <source>
        <dbReference type="Pfam" id="PF11799"/>
    </source>
</evidence>
<dbReference type="InterPro" id="IPR017961">
    <property type="entry name" value="DNA_pol_Y-fam_little_finger"/>
</dbReference>
<accession>A0ABQ2ATA2</accession>
<sequence length="145" mass="15640">MKEERIGRDQLIFSHSFATPATTAAGVREVLSIYGQRASARLSEHGVQAKVQTAFAATSPFRQHEQAYPSVCVSLPMPTADPLLLTRAAHALLPSIRGGLTRARAGLVLTDLRSTGNGPPETSRQWSRSRTGTKNAASVPCWRTT</sequence>
<protein>
    <recommendedName>
        <fullName evidence="2">DNA polymerase Y-family little finger domain-containing protein</fullName>
    </recommendedName>
</protein>
<evidence type="ECO:0000313" key="4">
    <source>
        <dbReference type="Proteomes" id="UP000643279"/>
    </source>
</evidence>
<organism evidence="3 4">
    <name type="scientific">Arthrobacter liuii</name>
    <dbReference type="NCBI Taxonomy" id="1476996"/>
    <lineage>
        <taxon>Bacteria</taxon>
        <taxon>Bacillati</taxon>
        <taxon>Actinomycetota</taxon>
        <taxon>Actinomycetes</taxon>
        <taxon>Micrococcales</taxon>
        <taxon>Micrococcaceae</taxon>
        <taxon>Arthrobacter</taxon>
    </lineage>
</organism>
<gene>
    <name evidence="3" type="ORF">GCM10007170_21700</name>
</gene>
<dbReference type="Pfam" id="PF11799">
    <property type="entry name" value="IMS_C"/>
    <property type="match status" value="1"/>
</dbReference>
<comment type="caution">
    <text evidence="3">The sequence shown here is derived from an EMBL/GenBank/DDBJ whole genome shotgun (WGS) entry which is preliminary data.</text>
</comment>
<feature type="region of interest" description="Disordered" evidence="1">
    <location>
        <begin position="111"/>
        <end position="145"/>
    </location>
</feature>
<feature type="domain" description="DNA polymerase Y-family little finger" evidence="2">
    <location>
        <begin position="10"/>
        <end position="117"/>
    </location>
</feature>
<dbReference type="EMBL" id="BMFW01000008">
    <property type="protein sequence ID" value="GGH95659.1"/>
    <property type="molecule type" value="Genomic_DNA"/>
</dbReference>
<reference evidence="4" key="1">
    <citation type="journal article" date="2019" name="Int. J. Syst. Evol. Microbiol.">
        <title>The Global Catalogue of Microorganisms (GCM) 10K type strain sequencing project: providing services to taxonomists for standard genome sequencing and annotation.</title>
        <authorList>
            <consortium name="The Broad Institute Genomics Platform"/>
            <consortium name="The Broad Institute Genome Sequencing Center for Infectious Disease"/>
            <person name="Wu L."/>
            <person name="Ma J."/>
        </authorList>
    </citation>
    <scope>NUCLEOTIDE SEQUENCE [LARGE SCALE GENOMIC DNA]</scope>
    <source>
        <strain evidence="4">CGMCC 1.12778</strain>
    </source>
</reference>
<proteinExistence type="predicted"/>
<feature type="compositionally biased region" description="Polar residues" evidence="1">
    <location>
        <begin position="112"/>
        <end position="136"/>
    </location>
</feature>